<proteinExistence type="predicted"/>
<dbReference type="InterPro" id="IPR000524">
    <property type="entry name" value="Tscrpt_reg_HTH_GntR"/>
</dbReference>
<dbReference type="InterPro" id="IPR028978">
    <property type="entry name" value="Chorismate_lyase_/UTRA_dom_sf"/>
</dbReference>
<evidence type="ECO:0000313" key="6">
    <source>
        <dbReference type="Proteomes" id="UP001597373"/>
    </source>
</evidence>
<dbReference type="RefSeq" id="WP_345099749.1">
    <property type="nucleotide sequence ID" value="NZ_BAABGS010000070.1"/>
</dbReference>
<gene>
    <name evidence="5" type="ORF">ACFSMZ_12845</name>
</gene>
<dbReference type="PANTHER" id="PTHR44846:SF1">
    <property type="entry name" value="MANNOSYL-D-GLYCERATE TRANSPORT_METABOLISM SYSTEM REPRESSOR MNGR-RELATED"/>
    <property type="match status" value="1"/>
</dbReference>
<dbReference type="SMART" id="SM00866">
    <property type="entry name" value="UTRA"/>
    <property type="match status" value="1"/>
</dbReference>
<dbReference type="SUPFAM" id="SSF46785">
    <property type="entry name" value="Winged helix' DNA-binding domain"/>
    <property type="match status" value="1"/>
</dbReference>
<dbReference type="EMBL" id="JBHUIR010000049">
    <property type="protein sequence ID" value="MFD2260643.1"/>
    <property type="molecule type" value="Genomic_DNA"/>
</dbReference>
<reference evidence="6" key="1">
    <citation type="journal article" date="2019" name="Int. J. Syst. Evol. Microbiol.">
        <title>The Global Catalogue of Microorganisms (GCM) 10K type strain sequencing project: providing services to taxonomists for standard genome sequencing and annotation.</title>
        <authorList>
            <consortium name="The Broad Institute Genomics Platform"/>
            <consortium name="The Broad Institute Genome Sequencing Center for Infectious Disease"/>
            <person name="Wu L."/>
            <person name="Ma J."/>
        </authorList>
    </citation>
    <scope>NUCLEOTIDE SEQUENCE [LARGE SCALE GENOMIC DNA]</scope>
    <source>
        <strain evidence="6">KCTC 23707</strain>
    </source>
</reference>
<dbReference type="Gene3D" id="3.40.1410.10">
    <property type="entry name" value="Chorismate lyase-like"/>
    <property type="match status" value="1"/>
</dbReference>
<name>A0ABW5DJF5_9HYPH</name>
<dbReference type="Gene3D" id="1.10.10.10">
    <property type="entry name" value="Winged helix-like DNA-binding domain superfamily/Winged helix DNA-binding domain"/>
    <property type="match status" value="1"/>
</dbReference>
<dbReference type="InterPro" id="IPR036390">
    <property type="entry name" value="WH_DNA-bd_sf"/>
</dbReference>
<keyword evidence="1" id="KW-0805">Transcription regulation</keyword>
<dbReference type="InterPro" id="IPR011663">
    <property type="entry name" value="UTRA"/>
</dbReference>
<dbReference type="PANTHER" id="PTHR44846">
    <property type="entry name" value="MANNOSYL-D-GLYCERATE TRANSPORT/METABOLISM SYSTEM REPRESSOR MNGR-RELATED"/>
    <property type="match status" value="1"/>
</dbReference>
<dbReference type="InterPro" id="IPR050679">
    <property type="entry name" value="Bact_HTH_transcr_reg"/>
</dbReference>
<feature type="domain" description="HTH gntR-type" evidence="4">
    <location>
        <begin position="6"/>
        <end position="74"/>
    </location>
</feature>
<dbReference type="CDD" id="cd07377">
    <property type="entry name" value="WHTH_GntR"/>
    <property type="match status" value="1"/>
</dbReference>
<dbReference type="PROSITE" id="PS50949">
    <property type="entry name" value="HTH_GNTR"/>
    <property type="match status" value="1"/>
</dbReference>
<keyword evidence="2" id="KW-0238">DNA-binding</keyword>
<organism evidence="5 6">
    <name type="scientific">Chelativorans composti</name>
    <dbReference type="NCBI Taxonomy" id="768533"/>
    <lineage>
        <taxon>Bacteria</taxon>
        <taxon>Pseudomonadati</taxon>
        <taxon>Pseudomonadota</taxon>
        <taxon>Alphaproteobacteria</taxon>
        <taxon>Hyphomicrobiales</taxon>
        <taxon>Phyllobacteriaceae</taxon>
        <taxon>Chelativorans</taxon>
    </lineage>
</organism>
<evidence type="ECO:0000259" key="4">
    <source>
        <dbReference type="PROSITE" id="PS50949"/>
    </source>
</evidence>
<evidence type="ECO:0000313" key="5">
    <source>
        <dbReference type="EMBL" id="MFD2260643.1"/>
    </source>
</evidence>
<comment type="caution">
    <text evidence="5">The sequence shown here is derived from an EMBL/GenBank/DDBJ whole genome shotgun (WGS) entry which is preliminary data.</text>
</comment>
<evidence type="ECO:0000256" key="1">
    <source>
        <dbReference type="ARBA" id="ARBA00023015"/>
    </source>
</evidence>
<dbReference type="InterPro" id="IPR036388">
    <property type="entry name" value="WH-like_DNA-bd_sf"/>
</dbReference>
<protein>
    <submittedName>
        <fullName evidence="5">GntR family transcriptional regulator</fullName>
    </submittedName>
</protein>
<dbReference type="SUPFAM" id="SSF64288">
    <property type="entry name" value="Chorismate lyase-like"/>
    <property type="match status" value="1"/>
</dbReference>
<dbReference type="Pfam" id="PF07702">
    <property type="entry name" value="UTRA"/>
    <property type="match status" value="1"/>
</dbReference>
<keyword evidence="6" id="KW-1185">Reference proteome</keyword>
<evidence type="ECO:0000256" key="3">
    <source>
        <dbReference type="ARBA" id="ARBA00023163"/>
    </source>
</evidence>
<dbReference type="SMART" id="SM00345">
    <property type="entry name" value="HTH_GNTR"/>
    <property type="match status" value="1"/>
</dbReference>
<sequence length="249" mass="27801">MLRSPIPKYFQIQELLRARIADGTYAVGQQLPPENVLAAELKVSRQSVRTALLALVNEGIITRTAGRGTFVTEPPDKREGWTIRTLEDVLATPVEGTRRVISVTTTTGKVHSAAARQLALALNEKITLITTARENGRGPYGFSYIFVPHRFGSRLSIDELSSQPVIRLIEKECLHRAARATQITLAVAVEREIAKNLGVETGEPVLLVQRTYFTNDGLAIEYAENYYRSDRYHHVMELLRSSPEEDDEG</sequence>
<dbReference type="Pfam" id="PF00392">
    <property type="entry name" value="GntR"/>
    <property type="match status" value="1"/>
</dbReference>
<dbReference type="PRINTS" id="PR00035">
    <property type="entry name" value="HTHGNTR"/>
</dbReference>
<accession>A0ABW5DJF5</accession>
<dbReference type="Proteomes" id="UP001597373">
    <property type="component" value="Unassembled WGS sequence"/>
</dbReference>
<evidence type="ECO:0000256" key="2">
    <source>
        <dbReference type="ARBA" id="ARBA00023125"/>
    </source>
</evidence>
<keyword evidence="3" id="KW-0804">Transcription</keyword>